<dbReference type="InterPro" id="IPR008981">
    <property type="entry name" value="FMuLV_rcpt-bd"/>
</dbReference>
<dbReference type="AlphaFoldDB" id="A0AAU9ZMR5"/>
<protein>
    <submittedName>
        <fullName evidence="2">Gm14226 protein</fullName>
    </submittedName>
</protein>
<dbReference type="Pfam" id="PF00429">
    <property type="entry name" value="TLV_coat"/>
    <property type="match status" value="1"/>
</dbReference>
<dbReference type="CDD" id="cd09851">
    <property type="entry name" value="HTLV-1-like_HR1-HR2"/>
    <property type="match status" value="1"/>
</dbReference>
<dbReference type="SUPFAM" id="SSF58069">
    <property type="entry name" value="Virus ectodomain"/>
    <property type="match status" value="1"/>
</dbReference>
<reference evidence="2" key="1">
    <citation type="submission" date="2022-06" db="EMBL/GenBank/DDBJ databases">
        <authorList>
            <person name="Andreotti S."/>
            <person name="Wyler E."/>
        </authorList>
    </citation>
    <scope>NUCLEOTIDE SEQUENCE</scope>
</reference>
<dbReference type="InterPro" id="IPR018154">
    <property type="entry name" value="TLV/ENV_coat_polyprotein"/>
</dbReference>
<feature type="region of interest" description="Disordered" evidence="1">
    <location>
        <begin position="128"/>
        <end position="148"/>
    </location>
</feature>
<evidence type="ECO:0000313" key="3">
    <source>
        <dbReference type="Proteomes" id="UP001152836"/>
    </source>
</evidence>
<evidence type="ECO:0000256" key="1">
    <source>
        <dbReference type="SAM" id="MobiDB-lite"/>
    </source>
</evidence>
<dbReference type="Proteomes" id="UP001152836">
    <property type="component" value="Unassembled WGS sequence"/>
</dbReference>
<name>A0AAU9ZMR5_PHORO</name>
<gene>
    <name evidence="2" type="primary">Gm14226</name>
    <name evidence="2" type="ORF">PHOROB_LOCUS10539</name>
</gene>
<keyword evidence="3" id="KW-1185">Reference proteome</keyword>
<dbReference type="PANTHER" id="PTHR10424:SF72">
    <property type="entry name" value="BC035947 PROTEIN-RELATED"/>
    <property type="match status" value="1"/>
</dbReference>
<dbReference type="PANTHER" id="PTHR10424">
    <property type="entry name" value="VIRAL ENVELOPE PROTEIN"/>
    <property type="match status" value="1"/>
</dbReference>
<proteinExistence type="predicted"/>
<comment type="caution">
    <text evidence="2">The sequence shown here is derived from an EMBL/GenBank/DDBJ whole genome shotgun (WGS) entry which is preliminary data.</text>
</comment>
<sequence>MAPIYVCPGSHRDRSIEDKCGFEQDYFCAAWGCETTGDTYWKPSSSWDLIMVKRLNPPSYELNSGPVPYNRQCSSHWCNPLLISFTNGGKQLQNWPTRGAQWGLHLYISGEDIGLTFKIQLQKSLPSNGKTAVGPNPELHQKGNVPRRPPFTGTFQPTLPPGPPSSAELILALANSTIHTLHLTNNTDLQECWICFSPGPPFYKGIAAFDNVIFTNDTSQLRWSPISPTEQGLTIGQVSGLGLCLLSPHMIPPSSLIPIYNQTVVISSQYIYVTAPEGTYLACSSGLTTYVVVSVFLKKRDYCTLVQLVPRLTIHDPETFLNFWGRDTFSHVKREPVTAITLAVILGLGAAGAKTGIASLVQTNSHFNRLTAAVDKDIKELQYGLKNLKDSHTSLAEVVLQNKRGLDLLFLQQGGLCAALKEECCFYTDRTGLVENSLDRVQKSLEECKQQQDQAESWYKNWFSTSPWLSTLLPSFLDHWWDYCCC</sequence>
<organism evidence="2 3">
    <name type="scientific">Phodopus roborovskii</name>
    <name type="common">Roborovski's desert hamster</name>
    <name type="synonym">Cricetulus roborovskii</name>
    <dbReference type="NCBI Taxonomy" id="109678"/>
    <lineage>
        <taxon>Eukaryota</taxon>
        <taxon>Metazoa</taxon>
        <taxon>Chordata</taxon>
        <taxon>Craniata</taxon>
        <taxon>Vertebrata</taxon>
        <taxon>Euteleostomi</taxon>
        <taxon>Mammalia</taxon>
        <taxon>Eutheria</taxon>
        <taxon>Euarchontoglires</taxon>
        <taxon>Glires</taxon>
        <taxon>Rodentia</taxon>
        <taxon>Myomorpha</taxon>
        <taxon>Muroidea</taxon>
        <taxon>Cricetidae</taxon>
        <taxon>Cricetinae</taxon>
        <taxon>Phodopus</taxon>
    </lineage>
</organism>
<dbReference type="Gene3D" id="1.10.287.210">
    <property type="match status" value="1"/>
</dbReference>
<dbReference type="SUPFAM" id="SSF49830">
    <property type="entry name" value="ENV polyprotein, receptor-binding domain"/>
    <property type="match status" value="1"/>
</dbReference>
<dbReference type="EMBL" id="CALSGD010001466">
    <property type="protein sequence ID" value="CAH6795363.1"/>
    <property type="molecule type" value="Genomic_DNA"/>
</dbReference>
<dbReference type="Gene3D" id="3.90.310.10">
    <property type="entry name" value="ENV polyprotein, receptor-binding domain"/>
    <property type="match status" value="1"/>
</dbReference>
<accession>A0AAU9ZMR5</accession>
<evidence type="ECO:0000313" key="2">
    <source>
        <dbReference type="EMBL" id="CAH6795363.1"/>
    </source>
</evidence>